<sequence>MDSPFPALFFARQRGLAAAALLLTAAGAATAQAPADLPASTRYRATALGLSMGWDAPYAFGLEISHLVTRRLDLNAGTGIGLSGTKLGVGARYFLAPERRMSPYLGLNVVRSGGWSEIELREGGGDDWYEGDGTRVGTLTVRPTTVLHLRSGLRWQPGRRPGRVGLIGSMGYGIRVSGNPMRYHMDAGQDQPDAVDRLAHRIVYAPGGLEVSLGLSIGLGQKMRE</sequence>
<dbReference type="AlphaFoldDB" id="A0A328BD80"/>
<name>A0A328BD80_9BACT</name>
<protein>
    <recommendedName>
        <fullName evidence="4">Outer membrane protein beta-barrel domain-containing protein</fullName>
    </recommendedName>
</protein>
<keyword evidence="3" id="KW-1185">Reference proteome</keyword>
<evidence type="ECO:0000313" key="2">
    <source>
        <dbReference type="EMBL" id="RAK65302.1"/>
    </source>
</evidence>
<evidence type="ECO:0008006" key="4">
    <source>
        <dbReference type="Google" id="ProtNLM"/>
    </source>
</evidence>
<reference evidence="3" key="1">
    <citation type="submission" date="2018-05" db="EMBL/GenBank/DDBJ databases">
        <authorList>
            <person name="Nie L."/>
        </authorList>
    </citation>
    <scope>NUCLEOTIDE SEQUENCE [LARGE SCALE GENOMIC DNA]</scope>
    <source>
        <strain evidence="3">NL</strain>
    </source>
</reference>
<dbReference type="OrthoDB" id="885777at2"/>
<organism evidence="2 3">
    <name type="scientific">Hymenobacter edaphi</name>
    <dbReference type="NCBI Taxonomy" id="2211146"/>
    <lineage>
        <taxon>Bacteria</taxon>
        <taxon>Pseudomonadati</taxon>
        <taxon>Bacteroidota</taxon>
        <taxon>Cytophagia</taxon>
        <taxon>Cytophagales</taxon>
        <taxon>Hymenobacteraceae</taxon>
        <taxon>Hymenobacter</taxon>
    </lineage>
</organism>
<feature type="signal peptide" evidence="1">
    <location>
        <begin position="1"/>
        <end position="31"/>
    </location>
</feature>
<feature type="chain" id="PRO_5016370842" description="Outer membrane protein beta-barrel domain-containing protein" evidence="1">
    <location>
        <begin position="32"/>
        <end position="225"/>
    </location>
</feature>
<dbReference type="EMBL" id="QHKM01000005">
    <property type="protein sequence ID" value="RAK65302.1"/>
    <property type="molecule type" value="Genomic_DNA"/>
</dbReference>
<dbReference type="RefSeq" id="WP_111479385.1">
    <property type="nucleotide sequence ID" value="NZ_QHKM01000005.1"/>
</dbReference>
<proteinExistence type="predicted"/>
<accession>A0A328BD80</accession>
<evidence type="ECO:0000313" key="3">
    <source>
        <dbReference type="Proteomes" id="UP000248553"/>
    </source>
</evidence>
<gene>
    <name evidence="2" type="ORF">DLM85_17390</name>
</gene>
<dbReference type="Proteomes" id="UP000248553">
    <property type="component" value="Unassembled WGS sequence"/>
</dbReference>
<evidence type="ECO:0000256" key="1">
    <source>
        <dbReference type="SAM" id="SignalP"/>
    </source>
</evidence>
<keyword evidence="1" id="KW-0732">Signal</keyword>
<comment type="caution">
    <text evidence="2">The sequence shown here is derived from an EMBL/GenBank/DDBJ whole genome shotgun (WGS) entry which is preliminary data.</text>
</comment>